<dbReference type="EMBL" id="JACHJJ010000053">
    <property type="protein sequence ID" value="MBB5968136.1"/>
    <property type="molecule type" value="Genomic_DNA"/>
</dbReference>
<evidence type="ECO:0000313" key="3">
    <source>
        <dbReference type="Proteomes" id="UP000562352"/>
    </source>
</evidence>
<feature type="compositionally biased region" description="Basic and acidic residues" evidence="1">
    <location>
        <begin position="17"/>
        <end position="28"/>
    </location>
</feature>
<sequence>MEDPAESVASAYAQLGDPHRIRDRDRDSAQRGRLVQGLMGAVLVVEPFVLTQGVAQMALVPQQAAVEQFTAA</sequence>
<evidence type="ECO:0000256" key="1">
    <source>
        <dbReference type="SAM" id="MobiDB-lite"/>
    </source>
</evidence>
<dbReference type="Proteomes" id="UP000562352">
    <property type="component" value="Unassembled WGS sequence"/>
</dbReference>
<organism evidence="2 3">
    <name type="scientific">Planomonospora venezuelensis</name>
    <dbReference type="NCBI Taxonomy" id="1999"/>
    <lineage>
        <taxon>Bacteria</taxon>
        <taxon>Bacillati</taxon>
        <taxon>Actinomycetota</taxon>
        <taxon>Actinomycetes</taxon>
        <taxon>Streptosporangiales</taxon>
        <taxon>Streptosporangiaceae</taxon>
        <taxon>Planomonospora</taxon>
    </lineage>
</organism>
<gene>
    <name evidence="2" type="ORF">FHS22_007456</name>
</gene>
<dbReference type="RefSeq" id="WP_221474592.1">
    <property type="nucleotide sequence ID" value="NZ_BAAAWZ010000001.1"/>
</dbReference>
<comment type="caution">
    <text evidence="2">The sequence shown here is derived from an EMBL/GenBank/DDBJ whole genome shotgun (WGS) entry which is preliminary data.</text>
</comment>
<evidence type="ECO:0000313" key="2">
    <source>
        <dbReference type="EMBL" id="MBB5968136.1"/>
    </source>
</evidence>
<reference evidence="2 3" key="1">
    <citation type="submission" date="2020-08" db="EMBL/GenBank/DDBJ databases">
        <title>Genomic Encyclopedia of Type Strains, Phase III (KMG-III): the genomes of soil and plant-associated and newly described type strains.</title>
        <authorList>
            <person name="Whitman W."/>
        </authorList>
    </citation>
    <scope>NUCLEOTIDE SEQUENCE [LARGE SCALE GENOMIC DNA]</scope>
    <source>
        <strain evidence="2 3">CECT 3303</strain>
    </source>
</reference>
<protein>
    <submittedName>
        <fullName evidence="2">Uncharacterized protein</fullName>
    </submittedName>
</protein>
<accession>A0A841DM06</accession>
<proteinExistence type="predicted"/>
<feature type="region of interest" description="Disordered" evidence="1">
    <location>
        <begin position="1"/>
        <end position="28"/>
    </location>
</feature>
<dbReference type="AlphaFoldDB" id="A0A841DM06"/>
<keyword evidence="3" id="KW-1185">Reference proteome</keyword>
<name>A0A841DM06_PLAVE</name>